<keyword evidence="4" id="KW-0560">Oxidoreductase</keyword>
<dbReference type="InterPro" id="IPR036396">
    <property type="entry name" value="Cyt_P450_sf"/>
</dbReference>
<dbReference type="Pfam" id="PF00067">
    <property type="entry name" value="p450"/>
    <property type="match status" value="1"/>
</dbReference>
<keyword evidence="3" id="KW-0479">Metal-binding</keyword>
<dbReference type="AlphaFoldDB" id="A0A1E3RDE5"/>
<evidence type="ECO:0000313" key="8">
    <source>
        <dbReference type="Proteomes" id="UP000094053"/>
    </source>
</evidence>
<keyword evidence="2" id="KW-0349">Heme</keyword>
<comment type="caution">
    <text evidence="7">The sequence shown here is derived from an EMBL/GenBank/DDBJ whole genome shotgun (WGS) entry which is preliminary data.</text>
</comment>
<dbReference type="GO" id="GO:0020037">
    <property type="term" value="F:heme binding"/>
    <property type="evidence" value="ECO:0007669"/>
    <property type="project" value="InterPro"/>
</dbReference>
<dbReference type="GO" id="GO:0005506">
    <property type="term" value="F:iron ion binding"/>
    <property type="evidence" value="ECO:0007669"/>
    <property type="project" value="InterPro"/>
</dbReference>
<evidence type="ECO:0000256" key="3">
    <source>
        <dbReference type="ARBA" id="ARBA00022723"/>
    </source>
</evidence>
<accession>A0A1E3RDE5</accession>
<dbReference type="Proteomes" id="UP000094053">
    <property type="component" value="Unassembled WGS sequence"/>
</dbReference>
<evidence type="ECO:0000256" key="6">
    <source>
        <dbReference type="ARBA" id="ARBA00023033"/>
    </source>
</evidence>
<keyword evidence="6" id="KW-0503">Monooxygenase</keyword>
<sequence>MPDDNAHTEQPYDFRLSDYARDIETLEHPQDHLAEKVATTRYERSADGAIYLYRHEDILKLNRHPAILGNGGRGSMVPGMPLVPLEIDGDDHVKWRKILDPLFAPKQVARLESTIRELTAELVDCFAHDTSVEMYSQFCVPLPCIAFLRLFGAPVDDLGFFLEYKNDMLRPECDTPEENVEKMQGAALRIAAYFIDILQKRREEKPGDDVLWALLQAEFDGEPLTDAQLLSIIMLMMFAGLDTVTASLSLMIHWLAQHPDERQRVIAEPTLMRGLVEELLRYESPVQTGTRYAAEGVDLGDGLVIEKGEAILASWGTANLDPNAHPNPLTVDIDRPRHQHIAFASGTHRCLGSNLARLELRVALEELHKRMPNYSLQPGEAIQWVNMPVRTIEYLPLVIGG</sequence>
<dbReference type="STRING" id="1776.BHQ18_21570"/>
<dbReference type="GO" id="GO:0016705">
    <property type="term" value="F:oxidoreductase activity, acting on paired donors, with incorporation or reduction of molecular oxygen"/>
    <property type="evidence" value="ECO:0007669"/>
    <property type="project" value="InterPro"/>
</dbReference>
<dbReference type="SUPFAM" id="SSF48264">
    <property type="entry name" value="Cytochrome P450"/>
    <property type="match status" value="1"/>
</dbReference>
<dbReference type="GO" id="GO:0004497">
    <property type="term" value="F:monooxygenase activity"/>
    <property type="evidence" value="ECO:0007669"/>
    <property type="project" value="UniProtKB-KW"/>
</dbReference>
<name>A0A1E3RDE5_MYCFV</name>
<evidence type="ECO:0000256" key="4">
    <source>
        <dbReference type="ARBA" id="ARBA00023002"/>
    </source>
</evidence>
<evidence type="ECO:0000256" key="1">
    <source>
        <dbReference type="ARBA" id="ARBA00010617"/>
    </source>
</evidence>
<evidence type="ECO:0000256" key="2">
    <source>
        <dbReference type="ARBA" id="ARBA00022617"/>
    </source>
</evidence>
<gene>
    <name evidence="7" type="ORF">BHQ18_21570</name>
</gene>
<dbReference type="RefSeq" id="WP_069415685.1">
    <property type="nucleotide sequence ID" value="NZ_JACKUL010000028.1"/>
</dbReference>
<dbReference type="PANTHER" id="PTHR46696">
    <property type="entry name" value="P450, PUTATIVE (EUROFUNG)-RELATED"/>
    <property type="match status" value="1"/>
</dbReference>
<dbReference type="PRINTS" id="PR00359">
    <property type="entry name" value="BP450"/>
</dbReference>
<proteinExistence type="inferred from homology"/>
<comment type="similarity">
    <text evidence="1">Belongs to the cytochrome P450 family.</text>
</comment>
<reference evidence="8" key="1">
    <citation type="submission" date="2016-09" db="EMBL/GenBank/DDBJ databases">
        <authorList>
            <person name="Greninger A.L."/>
            <person name="Jerome K.R."/>
            <person name="Mcnair B."/>
            <person name="Wallis C."/>
            <person name="Fang F."/>
        </authorList>
    </citation>
    <scope>NUCLEOTIDE SEQUENCE [LARGE SCALE GENOMIC DNA]</scope>
    <source>
        <strain evidence="8">M6</strain>
    </source>
</reference>
<dbReference type="OrthoDB" id="3599725at2"/>
<protein>
    <submittedName>
        <fullName evidence="7">Cytochrome</fullName>
    </submittedName>
</protein>
<dbReference type="InterPro" id="IPR002397">
    <property type="entry name" value="Cyt_P450_B"/>
</dbReference>
<evidence type="ECO:0000313" key="7">
    <source>
        <dbReference type="EMBL" id="ODQ87898.1"/>
    </source>
</evidence>
<dbReference type="EMBL" id="MIHA01000018">
    <property type="protein sequence ID" value="ODQ87898.1"/>
    <property type="molecule type" value="Genomic_DNA"/>
</dbReference>
<evidence type="ECO:0000256" key="5">
    <source>
        <dbReference type="ARBA" id="ARBA00023004"/>
    </source>
</evidence>
<keyword evidence="5" id="KW-0408">Iron</keyword>
<dbReference type="InterPro" id="IPR001128">
    <property type="entry name" value="Cyt_P450"/>
</dbReference>
<dbReference type="PRINTS" id="PR00385">
    <property type="entry name" value="P450"/>
</dbReference>
<keyword evidence="8" id="KW-1185">Reference proteome</keyword>
<dbReference type="Gene3D" id="1.10.630.10">
    <property type="entry name" value="Cytochrome P450"/>
    <property type="match status" value="1"/>
</dbReference>
<organism evidence="7 8">
    <name type="scientific">Mycolicibacterium flavescens</name>
    <name type="common">Mycobacterium flavescens</name>
    <dbReference type="NCBI Taxonomy" id="1776"/>
    <lineage>
        <taxon>Bacteria</taxon>
        <taxon>Bacillati</taxon>
        <taxon>Actinomycetota</taxon>
        <taxon>Actinomycetes</taxon>
        <taxon>Mycobacteriales</taxon>
        <taxon>Mycobacteriaceae</taxon>
        <taxon>Mycolicibacterium</taxon>
    </lineage>
</organism>
<dbReference type="PANTHER" id="PTHR46696:SF6">
    <property type="entry name" value="P450, PUTATIVE (EUROFUNG)-RELATED"/>
    <property type="match status" value="1"/>
</dbReference>